<dbReference type="PROSITE" id="PS50858">
    <property type="entry name" value="BSD"/>
    <property type="match status" value="1"/>
</dbReference>
<keyword evidence="4" id="KW-1185">Reference proteome</keyword>
<feature type="non-terminal residue" evidence="3">
    <location>
        <position position="1"/>
    </location>
</feature>
<proteinExistence type="predicted"/>
<dbReference type="Pfam" id="PF03909">
    <property type="entry name" value="BSD"/>
    <property type="match status" value="1"/>
</dbReference>
<reference evidence="3 4" key="1">
    <citation type="submission" date="2019-09" db="EMBL/GenBank/DDBJ databases">
        <title>Bird 10,000 Genomes (B10K) Project - Family phase.</title>
        <authorList>
            <person name="Zhang G."/>
        </authorList>
    </citation>
    <scope>NUCLEOTIDE SEQUENCE [LARGE SCALE GENOMIC DNA]</scope>
    <source>
        <strain evidence="3">B10K-DU-001-15</strain>
        <tissue evidence="3">Muscle</tissue>
    </source>
</reference>
<feature type="compositionally biased region" description="Acidic residues" evidence="1">
    <location>
        <begin position="410"/>
        <end position="422"/>
    </location>
</feature>
<feature type="compositionally biased region" description="Basic and acidic residues" evidence="1">
    <location>
        <begin position="208"/>
        <end position="219"/>
    </location>
</feature>
<dbReference type="Gene3D" id="1.10.3970.10">
    <property type="entry name" value="BSD domain"/>
    <property type="match status" value="1"/>
</dbReference>
<accession>A0A7L2BYT0</accession>
<evidence type="ECO:0000256" key="1">
    <source>
        <dbReference type="SAM" id="MobiDB-lite"/>
    </source>
</evidence>
<dbReference type="GO" id="GO:0005737">
    <property type="term" value="C:cytoplasm"/>
    <property type="evidence" value="ECO:0007669"/>
    <property type="project" value="TreeGrafter"/>
</dbReference>
<feature type="compositionally biased region" description="Polar residues" evidence="1">
    <location>
        <begin position="390"/>
        <end position="409"/>
    </location>
</feature>
<protein>
    <submittedName>
        <fullName evidence="3">BSDC1 protein</fullName>
    </submittedName>
</protein>
<dbReference type="InterPro" id="IPR051494">
    <property type="entry name" value="BSD_domain-containing"/>
</dbReference>
<gene>
    <name evidence="3" type="primary">Bsdc1</name>
    <name evidence="3" type="ORF">ALACHE_R14177</name>
</gene>
<name>A0A7L2BYT0_9PASS</name>
<feature type="region of interest" description="Disordered" evidence="1">
    <location>
        <begin position="208"/>
        <end position="228"/>
    </location>
</feature>
<comment type="caution">
    <text evidence="3">The sequence shown here is derived from an EMBL/GenBank/DDBJ whole genome shotgun (WGS) entry which is preliminary data.</text>
</comment>
<dbReference type="PANTHER" id="PTHR16019">
    <property type="entry name" value="SYNAPSE-ASSOCIATED PROTEIN"/>
    <property type="match status" value="1"/>
</dbReference>
<dbReference type="PANTHER" id="PTHR16019:SF5">
    <property type="entry name" value="BSD DOMAIN-CONTAINING PROTEIN 1"/>
    <property type="match status" value="1"/>
</dbReference>
<evidence type="ECO:0000259" key="2">
    <source>
        <dbReference type="PROSITE" id="PS50858"/>
    </source>
</evidence>
<dbReference type="InterPro" id="IPR005607">
    <property type="entry name" value="BSD_dom"/>
</dbReference>
<feature type="compositionally biased region" description="Pro residues" evidence="1">
    <location>
        <begin position="300"/>
        <end position="315"/>
    </location>
</feature>
<dbReference type="SMART" id="SM00751">
    <property type="entry name" value="BSD"/>
    <property type="match status" value="1"/>
</dbReference>
<sequence length="449" mass="49263">VPRREDGGWWRSWLQQSYQAVKEKSTEALEFMKRDLAEFTQVVQHDTACTIAATASVVKDKLARAEGSGATEKVRKGLSDFLGVISDTFAPSPDKTIDCDVITLMATPSGTTEPYDSAKARLYSLQSDPATYCNEPDGPAELLEAWLAQFSLEEKKGEIAELLATSPSIRALYTKMVPVAVSHLEFWQRYFYKLHRLEQDEARREALKQRAEQSVHQEEPGWEEDEEEFLGMSPLPCANITFPGAAQKEPTLEGRTHPAAPQGPSGESWAVLPPEPAPLEQSPSESSESVSLVTQIANPAPVPAARPQTAAPPPASGDLPQRLREATLEEKSSLPKPPEAAQPSAPAEESAAPSEPAAGAELRELESKGQGRTETQREEGPTDLRVFELNSDSGKSTPSNNGKKGSSTDISEDWEKDFDLDMTEEEVQLALSKVEMSGELEDEEWEDWE</sequence>
<dbReference type="InterPro" id="IPR035925">
    <property type="entry name" value="BSD_dom_sf"/>
</dbReference>
<feature type="compositionally biased region" description="Basic and acidic residues" evidence="1">
    <location>
        <begin position="361"/>
        <end position="386"/>
    </location>
</feature>
<feature type="compositionally biased region" description="Low complexity" evidence="1">
    <location>
        <begin position="278"/>
        <end position="292"/>
    </location>
</feature>
<organism evidence="3 4">
    <name type="scientific">Alaudala cheleensis</name>
    <name type="common">Asian short-toed lark</name>
    <dbReference type="NCBI Taxonomy" id="670337"/>
    <lineage>
        <taxon>Eukaryota</taxon>
        <taxon>Metazoa</taxon>
        <taxon>Chordata</taxon>
        <taxon>Craniata</taxon>
        <taxon>Vertebrata</taxon>
        <taxon>Euteleostomi</taxon>
        <taxon>Archelosauria</taxon>
        <taxon>Archosauria</taxon>
        <taxon>Dinosauria</taxon>
        <taxon>Saurischia</taxon>
        <taxon>Theropoda</taxon>
        <taxon>Coelurosauria</taxon>
        <taxon>Aves</taxon>
        <taxon>Neognathae</taxon>
        <taxon>Neoaves</taxon>
        <taxon>Telluraves</taxon>
        <taxon>Australaves</taxon>
        <taxon>Passeriformes</taxon>
        <taxon>Sylvioidea</taxon>
        <taxon>Alaudidae</taxon>
        <taxon>Alaudala</taxon>
    </lineage>
</organism>
<feature type="domain" description="BSD" evidence="2">
    <location>
        <begin position="146"/>
        <end position="198"/>
    </location>
</feature>
<feature type="compositionally biased region" description="Low complexity" evidence="1">
    <location>
        <begin position="341"/>
        <end position="360"/>
    </location>
</feature>
<evidence type="ECO:0000313" key="3">
    <source>
        <dbReference type="EMBL" id="NXQ30911.1"/>
    </source>
</evidence>
<evidence type="ECO:0000313" key="4">
    <source>
        <dbReference type="Proteomes" id="UP000571582"/>
    </source>
</evidence>
<feature type="compositionally biased region" description="Basic and acidic residues" evidence="1">
    <location>
        <begin position="321"/>
        <end position="333"/>
    </location>
</feature>
<dbReference type="EMBL" id="VWYE01016761">
    <property type="protein sequence ID" value="NXQ30911.1"/>
    <property type="molecule type" value="Genomic_DNA"/>
</dbReference>
<feature type="region of interest" description="Disordered" evidence="1">
    <location>
        <begin position="250"/>
        <end position="422"/>
    </location>
</feature>
<dbReference type="Proteomes" id="UP000571582">
    <property type="component" value="Unassembled WGS sequence"/>
</dbReference>
<dbReference type="AlphaFoldDB" id="A0A7L2BYT0"/>
<dbReference type="SUPFAM" id="SSF140383">
    <property type="entry name" value="BSD domain-like"/>
    <property type="match status" value="1"/>
</dbReference>
<feature type="non-terminal residue" evidence="3">
    <location>
        <position position="449"/>
    </location>
</feature>